<evidence type="ECO:0000313" key="1">
    <source>
        <dbReference type="EMBL" id="MBX20618.1"/>
    </source>
</evidence>
<accession>A0A2P2LRL8</accession>
<organism evidence="1">
    <name type="scientific">Rhizophora mucronata</name>
    <name type="common">Asiatic mangrove</name>
    <dbReference type="NCBI Taxonomy" id="61149"/>
    <lineage>
        <taxon>Eukaryota</taxon>
        <taxon>Viridiplantae</taxon>
        <taxon>Streptophyta</taxon>
        <taxon>Embryophyta</taxon>
        <taxon>Tracheophyta</taxon>
        <taxon>Spermatophyta</taxon>
        <taxon>Magnoliopsida</taxon>
        <taxon>eudicotyledons</taxon>
        <taxon>Gunneridae</taxon>
        <taxon>Pentapetalae</taxon>
        <taxon>rosids</taxon>
        <taxon>fabids</taxon>
        <taxon>Malpighiales</taxon>
        <taxon>Rhizophoraceae</taxon>
        <taxon>Rhizophora</taxon>
    </lineage>
</organism>
<name>A0A2P2LRL8_RHIMU</name>
<proteinExistence type="predicted"/>
<protein>
    <submittedName>
        <fullName evidence="1">Uncharacterized protein</fullName>
    </submittedName>
</protein>
<dbReference type="AlphaFoldDB" id="A0A2P2LRL8"/>
<reference evidence="1" key="1">
    <citation type="submission" date="2018-02" db="EMBL/GenBank/DDBJ databases">
        <title>Rhizophora mucronata_Transcriptome.</title>
        <authorList>
            <person name="Meera S.P."/>
            <person name="Sreeshan A."/>
            <person name="Augustine A."/>
        </authorList>
    </citation>
    <scope>NUCLEOTIDE SEQUENCE</scope>
    <source>
        <tissue evidence="1">Leaf</tissue>
    </source>
</reference>
<sequence length="75" mass="8851">MKNRRSYVRTELEIENNIKISIQRKTEGEHVLEIDGCAQKKLLWLCAIRKLLEESELPSFQFLTPETQTECARFP</sequence>
<dbReference type="EMBL" id="GGEC01040134">
    <property type="protein sequence ID" value="MBX20618.1"/>
    <property type="molecule type" value="Transcribed_RNA"/>
</dbReference>